<gene>
    <name evidence="2" type="ORF">CCMP2556_LOCUS23918</name>
</gene>
<sequence length="355" mass="39275">MSSLGTLWNESKQPLLPKHMQHLKAHCRVGDDFRHSDDEGHSLESLTEFVSRLLPYWKVPNSDSANVTNVEQIDQNAKTDVEQKADGAMSDGLTAALEHEMDKFEQDISEDRIPLYRLENTSITWATGVGLGSYFALKRFRPSIAFPWDVVPPFVTFWLTHRFAQAAQMPQVWDSLLGLPSPLGDTARGILAAVRTDKRLPSEDFNRLRPSVSASGANLQVLSKDTETEAGTTFGAGVPGVAPHEEPNAWGGSWGGTSDKCVFADSNRCNGRGAKKESSRSTKLSHGILFDMENGEGQDPQDKAPKRCRLRHAGLERASARARRRRRGRRRGVRATGTSWEEIRARAAQQDGRGA</sequence>
<feature type="region of interest" description="Disordered" evidence="1">
    <location>
        <begin position="291"/>
        <end position="355"/>
    </location>
</feature>
<comment type="caution">
    <text evidence="2">The sequence shown here is derived from an EMBL/GenBank/DDBJ whole genome shotgun (WGS) entry which is preliminary data.</text>
</comment>
<dbReference type="EMBL" id="CAXAMN010015513">
    <property type="protein sequence ID" value="CAK9045922.1"/>
    <property type="molecule type" value="Genomic_DNA"/>
</dbReference>
<evidence type="ECO:0000313" key="3">
    <source>
        <dbReference type="Proteomes" id="UP001642484"/>
    </source>
</evidence>
<feature type="compositionally biased region" description="Basic residues" evidence="1">
    <location>
        <begin position="320"/>
        <end position="333"/>
    </location>
</feature>
<feature type="region of interest" description="Disordered" evidence="1">
    <location>
        <begin position="230"/>
        <end position="253"/>
    </location>
</feature>
<evidence type="ECO:0000313" key="2">
    <source>
        <dbReference type="EMBL" id="CAK9045922.1"/>
    </source>
</evidence>
<evidence type="ECO:0000256" key="1">
    <source>
        <dbReference type="SAM" id="MobiDB-lite"/>
    </source>
</evidence>
<feature type="compositionally biased region" description="Low complexity" evidence="1">
    <location>
        <begin position="346"/>
        <end position="355"/>
    </location>
</feature>
<organism evidence="2 3">
    <name type="scientific">Durusdinium trenchii</name>
    <dbReference type="NCBI Taxonomy" id="1381693"/>
    <lineage>
        <taxon>Eukaryota</taxon>
        <taxon>Sar</taxon>
        <taxon>Alveolata</taxon>
        <taxon>Dinophyceae</taxon>
        <taxon>Suessiales</taxon>
        <taxon>Symbiodiniaceae</taxon>
        <taxon>Durusdinium</taxon>
    </lineage>
</organism>
<dbReference type="Proteomes" id="UP001642484">
    <property type="component" value="Unassembled WGS sequence"/>
</dbReference>
<keyword evidence="3" id="KW-1185">Reference proteome</keyword>
<reference evidence="2 3" key="1">
    <citation type="submission" date="2024-02" db="EMBL/GenBank/DDBJ databases">
        <authorList>
            <person name="Chen Y."/>
            <person name="Shah S."/>
            <person name="Dougan E. K."/>
            <person name="Thang M."/>
            <person name="Chan C."/>
        </authorList>
    </citation>
    <scope>NUCLEOTIDE SEQUENCE [LARGE SCALE GENOMIC DNA]</scope>
</reference>
<protein>
    <submittedName>
        <fullName evidence="2">Uncharacterized protein</fullName>
    </submittedName>
</protein>
<name>A0ABP0M5D8_9DINO</name>
<proteinExistence type="predicted"/>
<accession>A0ABP0M5D8</accession>